<accession>A0A0K2U8G2</accession>
<feature type="signal peptide" evidence="1">
    <location>
        <begin position="1"/>
        <end position="18"/>
    </location>
</feature>
<sequence length="32" mass="3875">MVLLVYLVHHTLCQVVTSCEIKLKLMFWYLLH</sequence>
<evidence type="ECO:0000313" key="2">
    <source>
        <dbReference type="EMBL" id="CDW34513.1"/>
    </source>
</evidence>
<dbReference type="EMBL" id="HACA01017152">
    <property type="protein sequence ID" value="CDW34513.1"/>
    <property type="molecule type" value="Transcribed_RNA"/>
</dbReference>
<organism evidence="2">
    <name type="scientific">Lepeophtheirus salmonis</name>
    <name type="common">Salmon louse</name>
    <name type="synonym">Caligus salmonis</name>
    <dbReference type="NCBI Taxonomy" id="72036"/>
    <lineage>
        <taxon>Eukaryota</taxon>
        <taxon>Metazoa</taxon>
        <taxon>Ecdysozoa</taxon>
        <taxon>Arthropoda</taxon>
        <taxon>Crustacea</taxon>
        <taxon>Multicrustacea</taxon>
        <taxon>Hexanauplia</taxon>
        <taxon>Copepoda</taxon>
        <taxon>Siphonostomatoida</taxon>
        <taxon>Caligidae</taxon>
        <taxon>Lepeophtheirus</taxon>
    </lineage>
</organism>
<dbReference type="AlphaFoldDB" id="A0A0K2U8G2"/>
<name>A0A0K2U8G2_LEPSM</name>
<proteinExistence type="predicted"/>
<reference evidence="2" key="1">
    <citation type="submission" date="2014-05" db="EMBL/GenBank/DDBJ databases">
        <authorList>
            <person name="Chronopoulou M."/>
        </authorList>
    </citation>
    <scope>NUCLEOTIDE SEQUENCE</scope>
    <source>
        <tissue evidence="2">Whole organism</tissue>
    </source>
</reference>
<protein>
    <submittedName>
        <fullName evidence="2">Uncharacterized protein</fullName>
    </submittedName>
</protein>
<feature type="chain" id="PRO_5005488464" evidence="1">
    <location>
        <begin position="19"/>
        <end position="32"/>
    </location>
</feature>
<keyword evidence="1" id="KW-0732">Signal</keyword>
<evidence type="ECO:0000256" key="1">
    <source>
        <dbReference type="SAM" id="SignalP"/>
    </source>
</evidence>